<dbReference type="EMBL" id="BMMI01000005">
    <property type="protein sequence ID" value="GGL71873.1"/>
    <property type="molecule type" value="Genomic_DNA"/>
</dbReference>
<dbReference type="Proteomes" id="UP000552836">
    <property type="component" value="Unassembled WGS sequence"/>
</dbReference>
<organism evidence="4 5">
    <name type="scientific">Modestobacter marinus</name>
    <dbReference type="NCBI Taxonomy" id="477641"/>
    <lineage>
        <taxon>Bacteria</taxon>
        <taxon>Bacillati</taxon>
        <taxon>Actinomycetota</taxon>
        <taxon>Actinomycetes</taxon>
        <taxon>Geodermatophilales</taxon>
        <taxon>Geodermatophilaceae</taxon>
        <taxon>Modestobacter</taxon>
    </lineage>
</organism>
<feature type="transmembrane region" description="Helical" evidence="1">
    <location>
        <begin position="230"/>
        <end position="250"/>
    </location>
</feature>
<keyword evidence="6" id="KW-1185">Reference proteome</keyword>
<dbReference type="Proteomes" id="UP000648663">
    <property type="component" value="Unassembled WGS sequence"/>
</dbReference>
<sequence length="603" mass="64275">MSTALSAPGTTPEAGDGTAVRRHSLLTLGVVVGMVLLTLAVAWYWRWTADDGFINFRVVRNILAGNGPVFNAGQRVEVGTSPLWVGLLALGTFLLPLDVAWVAVTLGALGSALGVGLACVGAVRLHSDGATRPNRLFLPAGALVFLAVPATWAFLTSGLETGLSFAWLGAVWFGTVRVATAAAPSRPLWLLVVLGLGPLVRPDLALVSGILGLWLLVAVRSTWLRRVRDVAVAAALPVAYQVFRMGWYGLLVPNTAVAKESSRQLWSRGWDYLTDFAVPYALYVPAALGAVLVALTLWRLRPAPRALSLVAVTVLAGALQALFVVRVGGDFMHGRLLLPSLFQLLCPIAMVPVALPRLSARAWERWTAAAALTALAVWAAVSVATLRIDYQGRVGPQGISDERGFYVADASSKRPVVLSDHGLGRVVAWGEQVGESADRGDDLVFAQNSFSGSPPDTRLVPLGEASDDTFLLVFQAGYLGYAVPDDAVVTDFFGLADPVGSHLEPGPPGRAGHEKVMPITWFWARWSDGSPDRQSPDPALGVVTPEGLDAARTALGCGELAELIKATDGPMSWDRFWHNVTGAVDRTVLRIPLDPVEARERFC</sequence>
<evidence type="ECO:0000313" key="5">
    <source>
        <dbReference type="Proteomes" id="UP000552836"/>
    </source>
</evidence>
<dbReference type="GO" id="GO:0016757">
    <property type="term" value="F:glycosyltransferase activity"/>
    <property type="evidence" value="ECO:0007669"/>
    <property type="project" value="UniProtKB-KW"/>
</dbReference>
<protein>
    <submittedName>
        <fullName evidence="4">Arabinofuranosyltransferase</fullName>
        <ecNumber evidence="4">2.4.2.-</ecNumber>
    </submittedName>
</protein>
<reference evidence="3" key="4">
    <citation type="submission" date="2024-05" db="EMBL/GenBank/DDBJ databases">
        <authorList>
            <person name="Sun Q."/>
            <person name="Zhou Y."/>
        </authorList>
    </citation>
    <scope>NUCLEOTIDE SEQUENCE</scope>
    <source>
        <strain evidence="3">CGMCC 4.5581</strain>
    </source>
</reference>
<proteinExistence type="predicted"/>
<feature type="transmembrane region" description="Helical" evidence="1">
    <location>
        <begin position="25"/>
        <end position="45"/>
    </location>
</feature>
<reference evidence="3" key="1">
    <citation type="journal article" date="2014" name="Int. J. Syst. Evol. Microbiol.">
        <title>Complete genome of a new Firmicutes species belonging to the dominant human colonic microbiota ('Ruminococcus bicirculans') reveals two chromosomes and a selective capacity to utilize plant glucans.</title>
        <authorList>
            <consortium name="NISC Comparative Sequencing Program"/>
            <person name="Wegmann U."/>
            <person name="Louis P."/>
            <person name="Goesmann A."/>
            <person name="Henrissat B."/>
            <person name="Duncan S.H."/>
            <person name="Flint H.J."/>
        </authorList>
    </citation>
    <scope>NUCLEOTIDE SEQUENCE</scope>
    <source>
        <strain evidence="3">CGMCC 4.5581</strain>
    </source>
</reference>
<feature type="transmembrane region" description="Helical" evidence="1">
    <location>
        <begin position="280"/>
        <end position="300"/>
    </location>
</feature>
<feature type="transmembrane region" description="Helical" evidence="1">
    <location>
        <begin position="337"/>
        <end position="355"/>
    </location>
</feature>
<evidence type="ECO:0000259" key="2">
    <source>
        <dbReference type="Pfam" id="PF26371"/>
    </source>
</evidence>
<reference evidence="4 5" key="3">
    <citation type="submission" date="2020-02" db="EMBL/GenBank/DDBJ databases">
        <title>Sequencing the genomes of 1000 actinobacteria strains.</title>
        <authorList>
            <person name="Klenk H.-P."/>
        </authorList>
    </citation>
    <scope>NUCLEOTIDE SEQUENCE [LARGE SCALE GENOMIC DNA]</scope>
    <source>
        <strain evidence="4 5">DSM 45201</strain>
    </source>
</reference>
<keyword evidence="1" id="KW-0472">Membrane</keyword>
<accession>A0A846LMG9</accession>
<evidence type="ECO:0000313" key="6">
    <source>
        <dbReference type="Proteomes" id="UP000648663"/>
    </source>
</evidence>
<dbReference type="RefSeq" id="WP_166755065.1">
    <property type="nucleotide sequence ID" value="NZ_BAABJU010000012.1"/>
</dbReference>
<gene>
    <name evidence="4" type="ORF">FB380_002160</name>
    <name evidence="3" type="ORF">GCM10011589_30260</name>
</gene>
<feature type="transmembrane region" description="Helical" evidence="1">
    <location>
        <begin position="367"/>
        <end position="386"/>
    </location>
</feature>
<keyword evidence="1" id="KW-0812">Transmembrane</keyword>
<feature type="transmembrane region" description="Helical" evidence="1">
    <location>
        <begin position="136"/>
        <end position="155"/>
    </location>
</feature>
<reference evidence="6" key="2">
    <citation type="journal article" date="2019" name="Int. J. Syst. Evol. Microbiol.">
        <title>The Global Catalogue of Microorganisms (GCM) 10K type strain sequencing project: providing services to taxonomists for standard genome sequencing and annotation.</title>
        <authorList>
            <consortium name="The Broad Institute Genomics Platform"/>
            <consortium name="The Broad Institute Genome Sequencing Center for Infectious Disease"/>
            <person name="Wu L."/>
            <person name="Ma J."/>
        </authorList>
    </citation>
    <scope>NUCLEOTIDE SEQUENCE [LARGE SCALE GENOMIC DNA]</scope>
    <source>
        <strain evidence="6">CGMCC 4.5581</strain>
    </source>
</reference>
<dbReference type="EC" id="2.4.2.-" evidence="4"/>
<dbReference type="InterPro" id="IPR058983">
    <property type="entry name" value="AftB_C"/>
</dbReference>
<keyword evidence="1" id="KW-1133">Transmembrane helix</keyword>
<evidence type="ECO:0000256" key="1">
    <source>
        <dbReference type="SAM" id="Phobius"/>
    </source>
</evidence>
<dbReference type="EMBL" id="JAAMPA010000001">
    <property type="protein sequence ID" value="NIH67714.1"/>
    <property type="molecule type" value="Genomic_DNA"/>
</dbReference>
<keyword evidence="4" id="KW-0808">Transferase</keyword>
<feature type="transmembrane region" description="Helical" evidence="1">
    <location>
        <begin position="99"/>
        <end position="124"/>
    </location>
</feature>
<evidence type="ECO:0000313" key="3">
    <source>
        <dbReference type="EMBL" id="GGL71873.1"/>
    </source>
</evidence>
<comment type="caution">
    <text evidence="4">The sequence shown here is derived from an EMBL/GenBank/DDBJ whole genome shotgun (WGS) entry which is preliminary data.</text>
</comment>
<feature type="transmembrane region" description="Helical" evidence="1">
    <location>
        <begin position="204"/>
        <end position="223"/>
    </location>
</feature>
<feature type="domain" description="Terminal beta-(1-&gt;2)-arabinofuranosyltransferase C-terminal" evidence="2">
    <location>
        <begin position="474"/>
        <end position="595"/>
    </location>
</feature>
<dbReference type="AlphaFoldDB" id="A0A846LMG9"/>
<feature type="transmembrane region" description="Helical" evidence="1">
    <location>
        <begin position="307"/>
        <end position="325"/>
    </location>
</feature>
<name>A0A846LMG9_9ACTN</name>
<keyword evidence="4" id="KW-0328">Glycosyltransferase</keyword>
<evidence type="ECO:0000313" key="4">
    <source>
        <dbReference type="EMBL" id="NIH67714.1"/>
    </source>
</evidence>
<dbReference type="Pfam" id="PF26371">
    <property type="entry name" value="AftB_C"/>
    <property type="match status" value="1"/>
</dbReference>